<evidence type="ECO:0000313" key="2">
    <source>
        <dbReference type="Proteomes" id="UP000019149"/>
    </source>
</evidence>
<dbReference type="AlphaFoldDB" id="W6UQJ7"/>
<accession>W6UQJ7</accession>
<sequence length="138" mass="15724">MRSKDVSWYWQKCGVLDYDEATRRWLVQKTDASDRILTKDGDPMVNGGLDSKGQFCQVDSQYWIPRIQLMFLAEDPVVFAKRVAQAYHDREAAEATIRYNLYLDCMPVDGLVEMSQTTLDSITHLAKGSSPQLRTAKG</sequence>
<dbReference type="STRING" id="6210.W6UQJ7"/>
<gene>
    <name evidence="1" type="ORF">EGR_01078</name>
</gene>
<keyword evidence="2" id="KW-1185">Reference proteome</keyword>
<dbReference type="CTD" id="36336793"/>
<dbReference type="EMBL" id="APAU02000004">
    <property type="protein sequence ID" value="EUB63950.1"/>
    <property type="molecule type" value="Genomic_DNA"/>
</dbReference>
<dbReference type="RefSeq" id="XP_024355146.1">
    <property type="nucleotide sequence ID" value="XM_024490327.1"/>
</dbReference>
<reference evidence="1 2" key="1">
    <citation type="journal article" date="2013" name="Nat. Genet.">
        <title>The genome of the hydatid tapeworm Echinococcus granulosus.</title>
        <authorList>
            <person name="Zheng H."/>
            <person name="Zhang W."/>
            <person name="Zhang L."/>
            <person name="Zhang Z."/>
            <person name="Li J."/>
            <person name="Lu G."/>
            <person name="Zhu Y."/>
            <person name="Wang Y."/>
            <person name="Huang Y."/>
            <person name="Liu J."/>
            <person name="Kang H."/>
            <person name="Chen J."/>
            <person name="Wang L."/>
            <person name="Chen A."/>
            <person name="Yu S."/>
            <person name="Gao Z."/>
            <person name="Jin L."/>
            <person name="Gu W."/>
            <person name="Wang Z."/>
            <person name="Zhao L."/>
            <person name="Shi B."/>
            <person name="Wen H."/>
            <person name="Lin R."/>
            <person name="Jones M.K."/>
            <person name="Brejova B."/>
            <person name="Vinar T."/>
            <person name="Zhao G."/>
            <person name="McManus D.P."/>
            <person name="Chen Z."/>
            <person name="Zhou Y."/>
            <person name="Wang S."/>
        </authorList>
    </citation>
    <scope>NUCLEOTIDE SEQUENCE [LARGE SCALE GENOMIC DNA]</scope>
</reference>
<dbReference type="Proteomes" id="UP000019149">
    <property type="component" value="Unassembled WGS sequence"/>
</dbReference>
<dbReference type="KEGG" id="egl:EGR_01078"/>
<evidence type="ECO:0000313" key="1">
    <source>
        <dbReference type="EMBL" id="EUB63950.1"/>
    </source>
</evidence>
<name>W6UQJ7_ECHGR</name>
<organism evidence="1 2">
    <name type="scientific">Echinococcus granulosus</name>
    <name type="common">Hydatid tapeworm</name>
    <dbReference type="NCBI Taxonomy" id="6210"/>
    <lineage>
        <taxon>Eukaryota</taxon>
        <taxon>Metazoa</taxon>
        <taxon>Spiralia</taxon>
        <taxon>Lophotrochozoa</taxon>
        <taxon>Platyhelminthes</taxon>
        <taxon>Cestoda</taxon>
        <taxon>Eucestoda</taxon>
        <taxon>Cyclophyllidea</taxon>
        <taxon>Taeniidae</taxon>
        <taxon>Echinococcus</taxon>
        <taxon>Echinococcus granulosus group</taxon>
    </lineage>
</organism>
<protein>
    <submittedName>
        <fullName evidence="1">Dynein heavy chain 1, axonemal</fullName>
    </submittedName>
</protein>
<dbReference type="GeneID" id="36336793"/>
<dbReference type="OrthoDB" id="447173at2759"/>
<proteinExistence type="predicted"/>
<comment type="caution">
    <text evidence="1">The sequence shown here is derived from an EMBL/GenBank/DDBJ whole genome shotgun (WGS) entry which is preliminary data.</text>
</comment>